<dbReference type="Pfam" id="PF00646">
    <property type="entry name" value="F-box"/>
    <property type="match status" value="1"/>
</dbReference>
<dbReference type="STRING" id="106549.A0A540LJP1"/>
<dbReference type="InterPro" id="IPR001810">
    <property type="entry name" value="F-box_dom"/>
</dbReference>
<dbReference type="SUPFAM" id="SSF81383">
    <property type="entry name" value="F-box domain"/>
    <property type="match status" value="1"/>
</dbReference>
<dbReference type="EMBL" id="VIEB01000558">
    <property type="protein sequence ID" value="TQD86687.1"/>
    <property type="molecule type" value="Genomic_DNA"/>
</dbReference>
<comment type="caution">
    <text evidence="4">The sequence shown here is derived from an EMBL/GenBank/DDBJ whole genome shotgun (WGS) entry which is preliminary data.</text>
</comment>
<sequence>MPGLLSSIVSLLPLKEAAATSILSRRWQYLWSSTMNLDLDAKFELGEYLFRFMVMEPELKDQEQHRYVSWVDNVVEQHRGPTIEHFRACFYVDFRFSSLLDKWIQFAMNKRVQVLELVFYLEFSNRISDDLYPFPHKLLGLENVSTSKLKDMHSDIPSLHSCGYNIGFKFLRVLRFRYVDVTGEVLECHLANCPVLERLTVHFTKNLVGLRVVCWSVGCFEIFRYTVMLGPQKH</sequence>
<evidence type="ECO:0008006" key="6">
    <source>
        <dbReference type="Google" id="ProtNLM"/>
    </source>
</evidence>
<feature type="signal peptide" evidence="1">
    <location>
        <begin position="1"/>
        <end position="19"/>
    </location>
</feature>
<accession>A0A540LJP1</accession>
<dbReference type="AlphaFoldDB" id="A0A540LJP1"/>
<dbReference type="InterPro" id="IPR053772">
    <property type="entry name" value="At1g61320/At1g61330-like"/>
</dbReference>
<proteinExistence type="predicted"/>
<reference evidence="4 5" key="1">
    <citation type="journal article" date="2019" name="G3 (Bethesda)">
        <title>Sequencing of a Wild Apple (Malus baccata) Genome Unravels the Differences Between Cultivated and Wild Apple Species Regarding Disease Resistance and Cold Tolerance.</title>
        <authorList>
            <person name="Chen X."/>
        </authorList>
    </citation>
    <scope>NUCLEOTIDE SEQUENCE [LARGE SCALE GENOMIC DNA]</scope>
    <source>
        <strain evidence="5">cv. Shandingzi</strain>
        <tissue evidence="4">Leaves</tissue>
    </source>
</reference>
<dbReference type="Proteomes" id="UP000315295">
    <property type="component" value="Unassembled WGS sequence"/>
</dbReference>
<evidence type="ECO:0000259" key="3">
    <source>
        <dbReference type="Pfam" id="PF23622"/>
    </source>
</evidence>
<dbReference type="Pfam" id="PF23622">
    <property type="entry name" value="LRR_At1g61320_AtMIF1"/>
    <property type="match status" value="1"/>
</dbReference>
<dbReference type="PANTHER" id="PTHR34145">
    <property type="entry name" value="OS02G0105600 PROTEIN"/>
    <property type="match status" value="1"/>
</dbReference>
<protein>
    <recommendedName>
        <fullName evidence="6">F-box domain-containing protein</fullName>
    </recommendedName>
</protein>
<gene>
    <name evidence="4" type="ORF">C1H46_027710</name>
</gene>
<evidence type="ECO:0000313" key="4">
    <source>
        <dbReference type="EMBL" id="TQD86687.1"/>
    </source>
</evidence>
<dbReference type="PANTHER" id="PTHR34145:SF68">
    <property type="entry name" value="FBD DOMAIN-CONTAINING PROTEIN"/>
    <property type="match status" value="1"/>
</dbReference>
<evidence type="ECO:0000256" key="1">
    <source>
        <dbReference type="SAM" id="SignalP"/>
    </source>
</evidence>
<feature type="chain" id="PRO_5022245470" description="F-box domain-containing protein" evidence="1">
    <location>
        <begin position="20"/>
        <end position="234"/>
    </location>
</feature>
<dbReference type="InterPro" id="IPR055357">
    <property type="entry name" value="LRR_At1g61320_AtMIF1"/>
</dbReference>
<feature type="domain" description="F-box" evidence="2">
    <location>
        <begin position="4"/>
        <end position="34"/>
    </location>
</feature>
<keyword evidence="1" id="KW-0732">Signal</keyword>
<feature type="domain" description="At1g61320/AtMIF1 LRR" evidence="3">
    <location>
        <begin position="77"/>
        <end position="215"/>
    </location>
</feature>
<organism evidence="4 5">
    <name type="scientific">Malus baccata</name>
    <name type="common">Siberian crab apple</name>
    <name type="synonym">Pyrus baccata</name>
    <dbReference type="NCBI Taxonomy" id="106549"/>
    <lineage>
        <taxon>Eukaryota</taxon>
        <taxon>Viridiplantae</taxon>
        <taxon>Streptophyta</taxon>
        <taxon>Embryophyta</taxon>
        <taxon>Tracheophyta</taxon>
        <taxon>Spermatophyta</taxon>
        <taxon>Magnoliopsida</taxon>
        <taxon>eudicotyledons</taxon>
        <taxon>Gunneridae</taxon>
        <taxon>Pentapetalae</taxon>
        <taxon>rosids</taxon>
        <taxon>fabids</taxon>
        <taxon>Rosales</taxon>
        <taxon>Rosaceae</taxon>
        <taxon>Amygdaloideae</taxon>
        <taxon>Maleae</taxon>
        <taxon>Malus</taxon>
    </lineage>
</organism>
<evidence type="ECO:0000259" key="2">
    <source>
        <dbReference type="Pfam" id="PF00646"/>
    </source>
</evidence>
<dbReference type="InterPro" id="IPR036047">
    <property type="entry name" value="F-box-like_dom_sf"/>
</dbReference>
<name>A0A540LJP1_MALBA</name>
<keyword evidence="5" id="KW-1185">Reference proteome</keyword>
<evidence type="ECO:0000313" key="5">
    <source>
        <dbReference type="Proteomes" id="UP000315295"/>
    </source>
</evidence>